<keyword evidence="1" id="KW-1133">Transmembrane helix</keyword>
<reference evidence="2" key="1">
    <citation type="submission" date="2021-01" db="EMBL/GenBank/DDBJ databases">
        <authorList>
            <person name="Corre E."/>
            <person name="Pelletier E."/>
            <person name="Niang G."/>
            <person name="Scheremetjew M."/>
            <person name="Finn R."/>
            <person name="Kale V."/>
            <person name="Holt S."/>
            <person name="Cochrane G."/>
            <person name="Meng A."/>
            <person name="Brown T."/>
            <person name="Cohen L."/>
        </authorList>
    </citation>
    <scope>NUCLEOTIDE SEQUENCE</scope>
    <source>
        <strain evidence="2">Grunow 1884</strain>
    </source>
</reference>
<organism evidence="2">
    <name type="scientific">Trieres chinensis</name>
    <name type="common">Marine centric diatom</name>
    <name type="synonym">Odontella sinensis</name>
    <dbReference type="NCBI Taxonomy" id="1514140"/>
    <lineage>
        <taxon>Eukaryota</taxon>
        <taxon>Sar</taxon>
        <taxon>Stramenopiles</taxon>
        <taxon>Ochrophyta</taxon>
        <taxon>Bacillariophyta</taxon>
        <taxon>Mediophyceae</taxon>
        <taxon>Biddulphiophycidae</taxon>
        <taxon>Eupodiscales</taxon>
        <taxon>Parodontellaceae</taxon>
        <taxon>Trieres</taxon>
    </lineage>
</organism>
<protein>
    <submittedName>
        <fullName evidence="2">Uncharacterized protein</fullName>
    </submittedName>
</protein>
<keyword evidence="1" id="KW-0812">Transmembrane</keyword>
<evidence type="ECO:0000256" key="1">
    <source>
        <dbReference type="SAM" id="Phobius"/>
    </source>
</evidence>
<accession>A0A7S2ECH0</accession>
<name>A0A7S2ECH0_TRICV</name>
<feature type="transmembrane region" description="Helical" evidence="1">
    <location>
        <begin position="33"/>
        <end position="51"/>
    </location>
</feature>
<proteinExistence type="predicted"/>
<evidence type="ECO:0000313" key="2">
    <source>
        <dbReference type="EMBL" id="CAD9328397.1"/>
    </source>
</evidence>
<dbReference type="EMBL" id="HBGO01008289">
    <property type="protein sequence ID" value="CAD9328397.1"/>
    <property type="molecule type" value="Transcribed_RNA"/>
</dbReference>
<gene>
    <name evidence="2" type="ORF">OSIN01602_LOCUS4689</name>
</gene>
<keyword evidence="1" id="KW-0472">Membrane</keyword>
<feature type="transmembrane region" description="Helical" evidence="1">
    <location>
        <begin position="84"/>
        <end position="102"/>
    </location>
</feature>
<sequence>MANEPSKSTPKADPPSSPLSWIITPSPDINYDFISAMYAGGSGLCLFFYSLHRLLEGYYGRKEDSNINEEETGSIAEFARSLEGIWLVFAPFFPCLLWSLVVRSEWKRKESKKEKQA</sequence>
<dbReference type="AlphaFoldDB" id="A0A7S2ECH0"/>